<organism evidence="2 3">
    <name type="scientific">Jiangella alkaliphila</name>
    <dbReference type="NCBI Taxonomy" id="419479"/>
    <lineage>
        <taxon>Bacteria</taxon>
        <taxon>Bacillati</taxon>
        <taxon>Actinomycetota</taxon>
        <taxon>Actinomycetes</taxon>
        <taxon>Jiangellales</taxon>
        <taxon>Jiangellaceae</taxon>
        <taxon>Jiangella</taxon>
    </lineage>
</organism>
<dbReference type="InterPro" id="IPR036390">
    <property type="entry name" value="WH_DNA-bd_sf"/>
</dbReference>
<evidence type="ECO:0000313" key="2">
    <source>
        <dbReference type="EMBL" id="SDU71814.1"/>
    </source>
</evidence>
<dbReference type="OrthoDB" id="122286at2"/>
<name>A0A1H2KTI8_9ACTN</name>
<dbReference type="SUPFAM" id="SSF46785">
    <property type="entry name" value="Winged helix' DNA-binding domain"/>
    <property type="match status" value="1"/>
</dbReference>
<dbReference type="InterPro" id="IPR005149">
    <property type="entry name" value="Tscrpt_reg_PadR_N"/>
</dbReference>
<dbReference type="Gene3D" id="1.10.10.10">
    <property type="entry name" value="Winged helix-like DNA-binding domain superfamily/Winged helix DNA-binding domain"/>
    <property type="match status" value="1"/>
</dbReference>
<dbReference type="Proteomes" id="UP000182977">
    <property type="component" value="Chromosome I"/>
</dbReference>
<gene>
    <name evidence="2" type="ORF">SAMN04488563_4246</name>
</gene>
<dbReference type="RefSeq" id="WP_046768457.1">
    <property type="nucleotide sequence ID" value="NZ_KQ061226.1"/>
</dbReference>
<dbReference type="AlphaFoldDB" id="A0A1H2KTI8"/>
<keyword evidence="3" id="KW-1185">Reference proteome</keyword>
<feature type="domain" description="Transcription regulator PadR N-terminal" evidence="1">
    <location>
        <begin position="19"/>
        <end position="90"/>
    </location>
</feature>
<evidence type="ECO:0000313" key="3">
    <source>
        <dbReference type="Proteomes" id="UP000182977"/>
    </source>
</evidence>
<dbReference type="EMBL" id="LT629791">
    <property type="protein sequence ID" value="SDU71814.1"/>
    <property type="molecule type" value="Genomic_DNA"/>
</dbReference>
<dbReference type="InterPro" id="IPR052509">
    <property type="entry name" value="Metal_resp_DNA-bind_regulator"/>
</dbReference>
<protein>
    <submittedName>
        <fullName evidence="2">PadR family transcriptional regulator, regulatory protein PadR</fullName>
    </submittedName>
</protein>
<accession>A0A1H2KTI8</accession>
<dbReference type="PANTHER" id="PTHR33169">
    <property type="entry name" value="PADR-FAMILY TRANSCRIPTIONAL REGULATOR"/>
    <property type="match status" value="1"/>
</dbReference>
<dbReference type="InterPro" id="IPR036388">
    <property type="entry name" value="WH-like_DNA-bd_sf"/>
</dbReference>
<proteinExistence type="predicted"/>
<reference evidence="3" key="1">
    <citation type="submission" date="2016-10" db="EMBL/GenBank/DDBJ databases">
        <authorList>
            <person name="Varghese N."/>
            <person name="Submissions S."/>
        </authorList>
    </citation>
    <scope>NUCLEOTIDE SEQUENCE [LARGE SCALE GENOMIC DNA]</scope>
    <source>
        <strain evidence="3">DSM 45079</strain>
    </source>
</reference>
<sequence>MPDERWPAEWMRAVLPLSVLSIVADEETYGYVIARRLDDAGFGTVKGGTLYPILGRLEDDGLVTSSWRQGEGGPGRKYFAVTPAGRAALGERTERWAAFAATTNGLFTTRKADAT</sequence>
<dbReference type="Pfam" id="PF03551">
    <property type="entry name" value="PadR"/>
    <property type="match status" value="1"/>
</dbReference>
<dbReference type="STRING" id="419479.SAMN04488563_4246"/>
<evidence type="ECO:0000259" key="1">
    <source>
        <dbReference type="Pfam" id="PF03551"/>
    </source>
</evidence>
<dbReference type="PANTHER" id="PTHR33169:SF14">
    <property type="entry name" value="TRANSCRIPTIONAL REGULATOR RV3488"/>
    <property type="match status" value="1"/>
</dbReference>